<protein>
    <submittedName>
        <fullName evidence="1">Uncharacterized protein</fullName>
    </submittedName>
</protein>
<evidence type="ECO:0000313" key="1">
    <source>
        <dbReference type="EMBL" id="MBA0818985.1"/>
    </source>
</evidence>
<gene>
    <name evidence="1" type="ORF">Gohar_021606</name>
</gene>
<evidence type="ECO:0000313" key="2">
    <source>
        <dbReference type="Proteomes" id="UP000593560"/>
    </source>
</evidence>
<name>A0A7J9ICV0_9ROSI</name>
<keyword evidence="2" id="KW-1185">Reference proteome</keyword>
<sequence>MILSNMRMVLLLQGELLNYGSILDGLDILIDHGYDHILIHVDNLETIKAFRRIL</sequence>
<dbReference type="AlphaFoldDB" id="A0A7J9ICV0"/>
<proteinExistence type="predicted"/>
<accession>A0A7J9ICV0</accession>
<organism evidence="1 2">
    <name type="scientific">Gossypium harknessii</name>
    <dbReference type="NCBI Taxonomy" id="34285"/>
    <lineage>
        <taxon>Eukaryota</taxon>
        <taxon>Viridiplantae</taxon>
        <taxon>Streptophyta</taxon>
        <taxon>Embryophyta</taxon>
        <taxon>Tracheophyta</taxon>
        <taxon>Spermatophyta</taxon>
        <taxon>Magnoliopsida</taxon>
        <taxon>eudicotyledons</taxon>
        <taxon>Gunneridae</taxon>
        <taxon>Pentapetalae</taxon>
        <taxon>rosids</taxon>
        <taxon>malvids</taxon>
        <taxon>Malvales</taxon>
        <taxon>Malvaceae</taxon>
        <taxon>Malvoideae</taxon>
        <taxon>Gossypium</taxon>
    </lineage>
</organism>
<dbReference type="Proteomes" id="UP000593560">
    <property type="component" value="Unassembled WGS sequence"/>
</dbReference>
<reference evidence="1 2" key="1">
    <citation type="journal article" date="2019" name="Genome Biol. Evol.">
        <title>Insights into the evolution of the New World diploid cottons (Gossypium, subgenus Houzingenia) based on genome sequencing.</title>
        <authorList>
            <person name="Grover C.E."/>
            <person name="Arick M.A. 2nd"/>
            <person name="Thrash A."/>
            <person name="Conover J.L."/>
            <person name="Sanders W.S."/>
            <person name="Peterson D.G."/>
            <person name="Frelichowski J.E."/>
            <person name="Scheffler J.A."/>
            <person name="Scheffler B.E."/>
            <person name="Wendel J.F."/>
        </authorList>
    </citation>
    <scope>NUCLEOTIDE SEQUENCE [LARGE SCALE GENOMIC DNA]</scope>
    <source>
        <strain evidence="1">0</strain>
        <tissue evidence="1">Leaf</tissue>
    </source>
</reference>
<dbReference type="EMBL" id="JABFAD010327217">
    <property type="protein sequence ID" value="MBA0818985.1"/>
    <property type="molecule type" value="Genomic_DNA"/>
</dbReference>
<comment type="caution">
    <text evidence="1">The sequence shown here is derived from an EMBL/GenBank/DDBJ whole genome shotgun (WGS) entry which is preliminary data.</text>
</comment>